<dbReference type="KEGG" id="lez:GLE_0681"/>
<reference evidence="1 2" key="1">
    <citation type="submission" date="2015-11" db="EMBL/GenBank/DDBJ databases">
        <title>Genome sequences of Lysobacter enzymogenes strain C3 and Lysobacter antibioticus ATCC 29479.</title>
        <authorList>
            <person name="Kobayashi D.Y."/>
        </authorList>
    </citation>
    <scope>NUCLEOTIDE SEQUENCE [LARGE SCALE GENOMIC DNA]</scope>
    <source>
        <strain evidence="1 2">C3</strain>
    </source>
</reference>
<evidence type="ECO:0000313" key="2">
    <source>
        <dbReference type="Proteomes" id="UP000061569"/>
    </source>
</evidence>
<dbReference type="STRING" id="69.GLE_0681"/>
<protein>
    <submittedName>
        <fullName evidence="1">Membrane protein</fullName>
    </submittedName>
</protein>
<dbReference type="PATRIC" id="fig|69.6.peg.669"/>
<dbReference type="InterPro" id="IPR018638">
    <property type="entry name" value="DUF2061_membrane"/>
</dbReference>
<dbReference type="RefSeq" id="WP_057946211.1">
    <property type="nucleotide sequence ID" value="NZ_CP067396.1"/>
</dbReference>
<organism evidence="1 2">
    <name type="scientific">Lysobacter enzymogenes</name>
    <dbReference type="NCBI Taxonomy" id="69"/>
    <lineage>
        <taxon>Bacteria</taxon>
        <taxon>Pseudomonadati</taxon>
        <taxon>Pseudomonadota</taxon>
        <taxon>Gammaproteobacteria</taxon>
        <taxon>Lysobacterales</taxon>
        <taxon>Lysobacteraceae</taxon>
        <taxon>Lysobacter</taxon>
    </lineage>
</organism>
<evidence type="ECO:0000313" key="1">
    <source>
        <dbReference type="EMBL" id="ALN56039.1"/>
    </source>
</evidence>
<gene>
    <name evidence="1" type="ORF">GLE_0681</name>
</gene>
<dbReference type="Proteomes" id="UP000061569">
    <property type="component" value="Chromosome"/>
</dbReference>
<dbReference type="Pfam" id="PF09834">
    <property type="entry name" value="DUF2061"/>
    <property type="match status" value="1"/>
</dbReference>
<dbReference type="AlphaFoldDB" id="A0A0S2DBZ3"/>
<dbReference type="EMBL" id="CP013140">
    <property type="protein sequence ID" value="ALN56039.1"/>
    <property type="molecule type" value="Genomic_DNA"/>
</dbReference>
<dbReference type="OrthoDB" id="9133582at2"/>
<name>A0A0S2DBZ3_LYSEN</name>
<accession>A0A0S2DBZ3</accession>
<proteinExistence type="predicted"/>
<sequence>MEKTLSFAGVHFTVAFLVGYLMTGSVWVGGALALVEPACNTVAFHLHEKVWKRIERRRAAAAATVGGDALAT</sequence>